<comment type="caution">
    <text evidence="1">The sequence shown here is derived from an EMBL/GenBank/DDBJ whole genome shotgun (WGS) entry which is preliminary data.</text>
</comment>
<proteinExistence type="predicted"/>
<protein>
    <submittedName>
        <fullName evidence="1">Uncharacterized protein</fullName>
    </submittedName>
</protein>
<keyword evidence="2" id="KW-1185">Reference proteome</keyword>
<accession>A0A1R3HEU5</accession>
<name>A0A1R3HEU5_9ROSI</name>
<evidence type="ECO:0000313" key="2">
    <source>
        <dbReference type="Proteomes" id="UP000187203"/>
    </source>
</evidence>
<organism evidence="1 2">
    <name type="scientific">Corchorus olitorius</name>
    <dbReference type="NCBI Taxonomy" id="93759"/>
    <lineage>
        <taxon>Eukaryota</taxon>
        <taxon>Viridiplantae</taxon>
        <taxon>Streptophyta</taxon>
        <taxon>Embryophyta</taxon>
        <taxon>Tracheophyta</taxon>
        <taxon>Spermatophyta</taxon>
        <taxon>Magnoliopsida</taxon>
        <taxon>eudicotyledons</taxon>
        <taxon>Gunneridae</taxon>
        <taxon>Pentapetalae</taxon>
        <taxon>rosids</taxon>
        <taxon>malvids</taxon>
        <taxon>Malvales</taxon>
        <taxon>Malvaceae</taxon>
        <taxon>Grewioideae</taxon>
        <taxon>Apeibeae</taxon>
        <taxon>Corchorus</taxon>
    </lineage>
</organism>
<dbReference type="AlphaFoldDB" id="A0A1R3HEU5"/>
<dbReference type="EMBL" id="AWUE01020342">
    <property type="protein sequence ID" value="OMO68833.1"/>
    <property type="molecule type" value="Genomic_DNA"/>
</dbReference>
<gene>
    <name evidence="1" type="ORF">COLO4_29385</name>
</gene>
<sequence>MAKKDGDKQENAVTTRLSSNFDEIFCMARGHRLDSP</sequence>
<dbReference type="Proteomes" id="UP000187203">
    <property type="component" value="Unassembled WGS sequence"/>
</dbReference>
<reference evidence="2" key="1">
    <citation type="submission" date="2013-09" db="EMBL/GenBank/DDBJ databases">
        <title>Corchorus olitorius genome sequencing.</title>
        <authorList>
            <person name="Alam M."/>
            <person name="Haque M.S."/>
            <person name="Islam M.S."/>
            <person name="Emdad E.M."/>
            <person name="Islam M.M."/>
            <person name="Ahmed B."/>
            <person name="Halim A."/>
            <person name="Hossen Q.M.M."/>
            <person name="Hossain M.Z."/>
            <person name="Ahmed R."/>
            <person name="Khan M.M."/>
            <person name="Islam R."/>
            <person name="Rashid M.M."/>
            <person name="Khan S.A."/>
            <person name="Rahman M.S."/>
            <person name="Alam M."/>
            <person name="Yahiya A.S."/>
            <person name="Khan M.S."/>
            <person name="Azam M.S."/>
            <person name="Haque T."/>
            <person name="Lashkar M.Z.H."/>
            <person name="Akhand A.I."/>
            <person name="Morshed G."/>
            <person name="Roy S."/>
            <person name="Uddin K.S."/>
            <person name="Rabeya T."/>
            <person name="Hossain A.S."/>
            <person name="Chowdhury A."/>
            <person name="Snigdha A.R."/>
            <person name="Mortoza M.S."/>
            <person name="Matin S.A."/>
            <person name="Hoque S.M.E."/>
            <person name="Islam M.K."/>
            <person name="Roy D.K."/>
            <person name="Haider R."/>
            <person name="Moosa M.M."/>
            <person name="Elias S.M."/>
            <person name="Hasan A.M."/>
            <person name="Jahan S."/>
            <person name="Shafiuddin M."/>
            <person name="Mahmood N."/>
            <person name="Shommy N.S."/>
        </authorList>
    </citation>
    <scope>NUCLEOTIDE SEQUENCE [LARGE SCALE GENOMIC DNA]</scope>
    <source>
        <strain evidence="2">cv. O-4</strain>
    </source>
</reference>
<evidence type="ECO:0000313" key="1">
    <source>
        <dbReference type="EMBL" id="OMO68833.1"/>
    </source>
</evidence>